<comment type="caution">
    <text evidence="1">The sequence shown here is derived from an EMBL/GenBank/DDBJ whole genome shotgun (WGS) entry which is preliminary data.</text>
</comment>
<evidence type="ECO:0000313" key="1">
    <source>
        <dbReference type="EMBL" id="KAH8023359.1"/>
    </source>
</evidence>
<dbReference type="Proteomes" id="UP000821866">
    <property type="component" value="Chromosome 6"/>
</dbReference>
<protein>
    <submittedName>
        <fullName evidence="1">Uncharacterized protein</fullName>
    </submittedName>
</protein>
<accession>A0A9J6DMK5</accession>
<reference evidence="1" key="1">
    <citation type="journal article" date="2020" name="Cell">
        <title>Large-Scale Comparative Analyses of Tick Genomes Elucidate Their Genetic Diversity and Vector Capacities.</title>
        <authorList>
            <consortium name="Tick Genome and Microbiome Consortium (TIGMIC)"/>
            <person name="Jia N."/>
            <person name="Wang J."/>
            <person name="Shi W."/>
            <person name="Du L."/>
            <person name="Sun Y."/>
            <person name="Zhan W."/>
            <person name="Jiang J.F."/>
            <person name="Wang Q."/>
            <person name="Zhang B."/>
            <person name="Ji P."/>
            <person name="Bell-Sakyi L."/>
            <person name="Cui X.M."/>
            <person name="Yuan T.T."/>
            <person name="Jiang B.G."/>
            <person name="Yang W.F."/>
            <person name="Lam T.T."/>
            <person name="Chang Q.C."/>
            <person name="Ding S.J."/>
            <person name="Wang X.J."/>
            <person name="Zhu J.G."/>
            <person name="Ruan X.D."/>
            <person name="Zhao L."/>
            <person name="Wei J.T."/>
            <person name="Ye R.Z."/>
            <person name="Que T.C."/>
            <person name="Du C.H."/>
            <person name="Zhou Y.H."/>
            <person name="Cheng J.X."/>
            <person name="Dai P.F."/>
            <person name="Guo W.B."/>
            <person name="Han X.H."/>
            <person name="Huang E.J."/>
            <person name="Li L.F."/>
            <person name="Wei W."/>
            <person name="Gao Y.C."/>
            <person name="Liu J.Z."/>
            <person name="Shao H.Z."/>
            <person name="Wang X."/>
            <person name="Wang C.C."/>
            <person name="Yang T.C."/>
            <person name="Huo Q.B."/>
            <person name="Li W."/>
            <person name="Chen H.Y."/>
            <person name="Chen S.E."/>
            <person name="Zhou L.G."/>
            <person name="Ni X.B."/>
            <person name="Tian J.H."/>
            <person name="Sheng Y."/>
            <person name="Liu T."/>
            <person name="Pan Y.S."/>
            <person name="Xia L.Y."/>
            <person name="Li J."/>
            <person name="Zhao F."/>
            <person name="Cao W.C."/>
        </authorList>
    </citation>
    <scope>NUCLEOTIDE SEQUENCE</scope>
    <source>
        <strain evidence="1">Rmic-2018</strain>
    </source>
</reference>
<dbReference type="EMBL" id="JABSTU010000008">
    <property type="protein sequence ID" value="KAH8023359.1"/>
    <property type="molecule type" value="Genomic_DNA"/>
</dbReference>
<gene>
    <name evidence="1" type="ORF">HPB51_013197</name>
</gene>
<organism evidence="1 2">
    <name type="scientific">Rhipicephalus microplus</name>
    <name type="common">Cattle tick</name>
    <name type="synonym">Boophilus microplus</name>
    <dbReference type="NCBI Taxonomy" id="6941"/>
    <lineage>
        <taxon>Eukaryota</taxon>
        <taxon>Metazoa</taxon>
        <taxon>Ecdysozoa</taxon>
        <taxon>Arthropoda</taxon>
        <taxon>Chelicerata</taxon>
        <taxon>Arachnida</taxon>
        <taxon>Acari</taxon>
        <taxon>Parasitiformes</taxon>
        <taxon>Ixodida</taxon>
        <taxon>Ixodoidea</taxon>
        <taxon>Ixodidae</taxon>
        <taxon>Rhipicephalinae</taxon>
        <taxon>Rhipicephalus</taxon>
        <taxon>Boophilus</taxon>
    </lineage>
</organism>
<reference evidence="1" key="2">
    <citation type="submission" date="2021-09" db="EMBL/GenBank/DDBJ databases">
        <authorList>
            <person name="Jia N."/>
            <person name="Wang J."/>
            <person name="Shi W."/>
            <person name="Du L."/>
            <person name="Sun Y."/>
            <person name="Zhan W."/>
            <person name="Jiang J."/>
            <person name="Wang Q."/>
            <person name="Zhang B."/>
            <person name="Ji P."/>
            <person name="Sakyi L.B."/>
            <person name="Cui X."/>
            <person name="Yuan T."/>
            <person name="Jiang B."/>
            <person name="Yang W."/>
            <person name="Lam T.T.-Y."/>
            <person name="Chang Q."/>
            <person name="Ding S."/>
            <person name="Wang X."/>
            <person name="Zhu J."/>
            <person name="Ruan X."/>
            <person name="Zhao L."/>
            <person name="Wei J."/>
            <person name="Que T."/>
            <person name="Du C."/>
            <person name="Cheng J."/>
            <person name="Dai P."/>
            <person name="Han X."/>
            <person name="Huang E."/>
            <person name="Gao Y."/>
            <person name="Liu J."/>
            <person name="Shao H."/>
            <person name="Ye R."/>
            <person name="Li L."/>
            <person name="Wei W."/>
            <person name="Wang X."/>
            <person name="Wang C."/>
            <person name="Huo Q."/>
            <person name="Li W."/>
            <person name="Guo W."/>
            <person name="Chen H."/>
            <person name="Chen S."/>
            <person name="Zhou L."/>
            <person name="Zhou L."/>
            <person name="Ni X."/>
            <person name="Tian J."/>
            <person name="Zhou Y."/>
            <person name="Sheng Y."/>
            <person name="Liu T."/>
            <person name="Pan Y."/>
            <person name="Xia L."/>
            <person name="Li J."/>
            <person name="Zhao F."/>
            <person name="Cao W."/>
        </authorList>
    </citation>
    <scope>NUCLEOTIDE SEQUENCE</scope>
    <source>
        <strain evidence="1">Rmic-2018</strain>
        <tissue evidence="1">Larvae</tissue>
    </source>
</reference>
<keyword evidence="2" id="KW-1185">Reference proteome</keyword>
<sequence length="175" mass="19996">MDTRICGRQRVGGTVRGLLYAYTPAVRQAANPRWPSSSESLLHCAAPCMHYELMRREKADRVLLPELRGWCSTSRGYKPPKPGFDPAAYGSAAEYLPLDYHGGVDQLILSSRVLSEDIPSGDFPRPLANLSLNFRLHLLLTFRCEQRCGRLVLEERDPERWMEHCRQLRAHSKPY</sequence>
<dbReference type="AlphaFoldDB" id="A0A9J6DMK5"/>
<name>A0A9J6DMK5_RHIMP</name>
<proteinExistence type="predicted"/>
<evidence type="ECO:0000313" key="2">
    <source>
        <dbReference type="Proteomes" id="UP000821866"/>
    </source>
</evidence>